<protein>
    <submittedName>
        <fullName evidence="7">Glycoside hydrolase family 31</fullName>
    </submittedName>
</protein>
<evidence type="ECO:0000256" key="1">
    <source>
        <dbReference type="ARBA" id="ARBA00007806"/>
    </source>
</evidence>
<dbReference type="EMBL" id="MH048639">
    <property type="protein sequence ID" value="AXM42917.1"/>
    <property type="molecule type" value="Genomic_DNA"/>
</dbReference>
<dbReference type="GO" id="GO:0004553">
    <property type="term" value="F:hydrolase activity, hydrolyzing O-glycosyl compounds"/>
    <property type="evidence" value="ECO:0007669"/>
    <property type="project" value="InterPro"/>
</dbReference>
<dbReference type="AlphaFoldDB" id="A0A346D7A2"/>
<dbReference type="Gene3D" id="3.20.20.80">
    <property type="entry name" value="Glycosidases"/>
    <property type="match status" value="1"/>
</dbReference>
<dbReference type="InterPro" id="IPR017853">
    <property type="entry name" value="GH"/>
</dbReference>
<evidence type="ECO:0000259" key="4">
    <source>
        <dbReference type="Pfam" id="PF13802"/>
    </source>
</evidence>
<name>A0A346D7A2_9BACT</name>
<organism evidence="7">
    <name type="scientific">Pyxidicoccus fallax</name>
    <dbReference type="NCBI Taxonomy" id="394095"/>
    <lineage>
        <taxon>Bacteria</taxon>
        <taxon>Pseudomonadati</taxon>
        <taxon>Myxococcota</taxon>
        <taxon>Myxococcia</taxon>
        <taxon>Myxococcales</taxon>
        <taxon>Cystobacterineae</taxon>
        <taxon>Myxococcaceae</taxon>
        <taxon>Pyxidicoccus</taxon>
    </lineage>
</organism>
<feature type="domain" description="Glycosyl hydrolase family 31 C-terminal" evidence="6">
    <location>
        <begin position="711"/>
        <end position="810"/>
    </location>
</feature>
<dbReference type="Gene3D" id="2.60.40.1760">
    <property type="entry name" value="glycosyl hydrolase (family 31)"/>
    <property type="match status" value="1"/>
</dbReference>
<proteinExistence type="inferred from homology"/>
<dbReference type="PANTHER" id="PTHR22762">
    <property type="entry name" value="ALPHA-GLUCOSIDASE"/>
    <property type="match status" value="1"/>
</dbReference>
<dbReference type="Pfam" id="PF13802">
    <property type="entry name" value="Gal_mutarotas_2"/>
    <property type="match status" value="1"/>
</dbReference>
<keyword evidence="2" id="KW-0326">Glycosidase</keyword>
<feature type="domain" description="Glycoside hydrolase family 31 N-terminal" evidence="4">
    <location>
        <begin position="72"/>
        <end position="263"/>
    </location>
</feature>
<accession>A0A346D7A2</accession>
<dbReference type="SUPFAM" id="SSF51445">
    <property type="entry name" value="(Trans)glycosidases"/>
    <property type="match status" value="1"/>
</dbReference>
<dbReference type="Gene3D" id="2.60.40.1180">
    <property type="entry name" value="Golgi alpha-mannosidase II"/>
    <property type="match status" value="2"/>
</dbReference>
<dbReference type="Pfam" id="PF01055">
    <property type="entry name" value="Glyco_hydro_31_2nd"/>
    <property type="match status" value="1"/>
</dbReference>
<gene>
    <name evidence="7" type="primary">pcyO</name>
</gene>
<feature type="domain" description="Glycoside hydrolase family 31 TIM barrel" evidence="3">
    <location>
        <begin position="310"/>
        <end position="702"/>
    </location>
</feature>
<dbReference type="PANTHER" id="PTHR22762:SF120">
    <property type="entry name" value="HETEROGLYCAN GLUCOSIDASE 1"/>
    <property type="match status" value="1"/>
</dbReference>
<evidence type="ECO:0000259" key="6">
    <source>
        <dbReference type="Pfam" id="PF21365"/>
    </source>
</evidence>
<evidence type="ECO:0000313" key="7">
    <source>
        <dbReference type="EMBL" id="AXM42917.1"/>
    </source>
</evidence>
<dbReference type="Pfam" id="PF21365">
    <property type="entry name" value="Glyco_hydro_31_3rd"/>
    <property type="match status" value="1"/>
</dbReference>
<dbReference type="InterPro" id="IPR000322">
    <property type="entry name" value="Glyco_hydro_31_TIM"/>
</dbReference>
<feature type="domain" description="DUF5110" evidence="5">
    <location>
        <begin position="826"/>
        <end position="895"/>
    </location>
</feature>
<dbReference type="InterPro" id="IPR048395">
    <property type="entry name" value="Glyco_hydro_31_C"/>
</dbReference>
<dbReference type="CDD" id="cd14752">
    <property type="entry name" value="GH31_N"/>
    <property type="match status" value="1"/>
</dbReference>
<dbReference type="InterPro" id="IPR011013">
    <property type="entry name" value="Gal_mutarotase_sf_dom"/>
</dbReference>
<dbReference type="GO" id="GO:0030246">
    <property type="term" value="F:carbohydrate binding"/>
    <property type="evidence" value="ECO:0007669"/>
    <property type="project" value="InterPro"/>
</dbReference>
<dbReference type="InterPro" id="IPR033403">
    <property type="entry name" value="DUF5110"/>
</dbReference>
<evidence type="ECO:0000256" key="2">
    <source>
        <dbReference type="RuleBase" id="RU361185"/>
    </source>
</evidence>
<dbReference type="InterPro" id="IPR025887">
    <property type="entry name" value="Glyco_hydro_31_N_dom"/>
</dbReference>
<evidence type="ECO:0000259" key="3">
    <source>
        <dbReference type="Pfam" id="PF01055"/>
    </source>
</evidence>
<dbReference type="InterPro" id="IPR013780">
    <property type="entry name" value="Glyco_hydro_b"/>
</dbReference>
<dbReference type="SUPFAM" id="SSF51011">
    <property type="entry name" value="Glycosyl hydrolase domain"/>
    <property type="match status" value="1"/>
</dbReference>
<dbReference type="Pfam" id="PF17137">
    <property type="entry name" value="DUF5110"/>
    <property type="match status" value="1"/>
</dbReference>
<keyword evidence="2 7" id="KW-0378">Hydrolase</keyword>
<dbReference type="GO" id="GO:0005975">
    <property type="term" value="P:carbohydrate metabolic process"/>
    <property type="evidence" value="ECO:0007669"/>
    <property type="project" value="InterPro"/>
</dbReference>
<evidence type="ECO:0000259" key="5">
    <source>
        <dbReference type="Pfam" id="PF17137"/>
    </source>
</evidence>
<comment type="similarity">
    <text evidence="1 2">Belongs to the glycosyl hydrolase 31 family.</text>
</comment>
<dbReference type="SUPFAM" id="SSF74650">
    <property type="entry name" value="Galactose mutarotase-like"/>
    <property type="match status" value="1"/>
</dbReference>
<reference evidence="7" key="1">
    <citation type="journal article" date="2018" name="Chem. Sci.">
        <title>Self-resistance guided genome mining uncovers new topoisomerase inhibitors from myxobacteria.</title>
        <authorList>
            <person name="Panter F."/>
            <person name="Krug D."/>
            <person name="Baumann S."/>
            <person name="Muller R."/>
        </authorList>
    </citation>
    <scope>NUCLEOTIDE SEQUENCE</scope>
    <source>
        <strain evidence="7">And48</strain>
    </source>
</reference>
<sequence length="953" mass="105779">MTKALSKPTALPQKSAAPAARSYAPADSYQFVNVNAFTPNNDGWTSFGNVITHSRSGNVFTLTAAENAVSCQLSFLSPTCFRVRFNPAPGFDYSVETSVAVVNRALGPVNLNVVRDDDQAIVVDTGKMRVEIQLQPYRVLVYRGNQLINADQPGKNLVYIPGQQVVANFKVYPNGARYCGFGEKAGAQVLKNEFTMTFFNYDNFIYSSGPVPSNNEGGPLNPSEALYCSVPLVLENNPSPQGDYAGQAYSYGIFFDNPAQSYFNIGASDYSDMRGKYYFGALYGDMDYYFMAGDDTAAVIQQYTALTGRPTMPPKYVFGYHQGCYGYYDRPTLEGVARAYRDARIPIDGLHIDVDFQNNYRTFTSSEVKFPNAPQMMAGLHQLGFKCSTNITPLLTDNTLDENGKETPYTQREALLSMNGLIYNTRANEGPNPNLYEGQVSYGTNAGTNPYPYPPLLQDSGGMPLGAPGNYPDFGRAEVRKVWGEQYSHLIQTVDMDMIWQDMTCPAIAKSGDSPYQTFPLSMETNNGTTYVPNAMMHNAYVLLLLQATWEGINVLRPDRRNFIIARGGYAGMQRYAGLWTGDSASSWDFLRINIPEVLNLGLSGIPISGCDIGGFANGSGSTTPTEIVGTPFHGARVQGGVTDYELLTRWMQAGSFLPWYRNHYDGYTKQFQEPYAYGEPVPTHCRTYVELRYRMLQLYYDAMYQATQTGLPIARALFLNDAQDPRVYDYLNDQFFIGRDFLVAPVIQPGTGNPPVATRSVYLPAGSQWYAFKDNKAPLDAPVDGGTLIQNWVADLGEVPIYVRAGAILPFRELEQYVGELDTNPLTLNIYPGPDSTYTLYQDDGVTTEAELEKAYRCTEVSHQGIPGGQKIRVKRVYDRYTPNERFYYIALVGTRAPSSVTLGNANLPNVGDPNSLSGSQQNAYYWNESIQVTFIKLFDTQPDVTVTAMYQ</sequence>